<name>A0A9P4LPM3_9PLEO</name>
<dbReference type="InterPro" id="IPR002110">
    <property type="entry name" value="Ankyrin_rpt"/>
</dbReference>
<comment type="caution">
    <text evidence="1">The sequence shown here is derived from an EMBL/GenBank/DDBJ whole genome shotgun (WGS) entry which is preliminary data.</text>
</comment>
<evidence type="ECO:0000313" key="2">
    <source>
        <dbReference type="Proteomes" id="UP000799777"/>
    </source>
</evidence>
<dbReference type="AlphaFoldDB" id="A0A9P4LPM3"/>
<evidence type="ECO:0000313" key="1">
    <source>
        <dbReference type="EMBL" id="KAF2032355.1"/>
    </source>
</evidence>
<accession>A0A9P4LPM3</accession>
<dbReference type="SUPFAM" id="SSF48403">
    <property type="entry name" value="Ankyrin repeat"/>
    <property type="match status" value="1"/>
</dbReference>
<dbReference type="InterPro" id="IPR036770">
    <property type="entry name" value="Ankyrin_rpt-contain_sf"/>
</dbReference>
<dbReference type="OrthoDB" id="3671334at2759"/>
<dbReference type="EMBL" id="ML978173">
    <property type="protein sequence ID" value="KAF2032355.1"/>
    <property type="molecule type" value="Genomic_DNA"/>
</dbReference>
<reference evidence="1" key="1">
    <citation type="journal article" date="2020" name="Stud. Mycol.">
        <title>101 Dothideomycetes genomes: a test case for predicting lifestyles and emergence of pathogens.</title>
        <authorList>
            <person name="Haridas S."/>
            <person name="Albert R."/>
            <person name="Binder M."/>
            <person name="Bloem J."/>
            <person name="Labutti K."/>
            <person name="Salamov A."/>
            <person name="Andreopoulos B."/>
            <person name="Baker S."/>
            <person name="Barry K."/>
            <person name="Bills G."/>
            <person name="Bluhm B."/>
            <person name="Cannon C."/>
            <person name="Castanera R."/>
            <person name="Culley D."/>
            <person name="Daum C."/>
            <person name="Ezra D."/>
            <person name="Gonzalez J."/>
            <person name="Henrissat B."/>
            <person name="Kuo A."/>
            <person name="Liang C."/>
            <person name="Lipzen A."/>
            <person name="Lutzoni F."/>
            <person name="Magnuson J."/>
            <person name="Mondo S."/>
            <person name="Nolan M."/>
            <person name="Ohm R."/>
            <person name="Pangilinan J."/>
            <person name="Park H.-J."/>
            <person name="Ramirez L."/>
            <person name="Alfaro M."/>
            <person name="Sun H."/>
            <person name="Tritt A."/>
            <person name="Yoshinaga Y."/>
            <person name="Zwiers L.-H."/>
            <person name="Turgeon B."/>
            <person name="Goodwin S."/>
            <person name="Spatafora J."/>
            <person name="Crous P."/>
            <person name="Grigoriev I."/>
        </authorList>
    </citation>
    <scope>NUCLEOTIDE SEQUENCE</scope>
    <source>
        <strain evidence="1">CBS 110217</strain>
    </source>
</reference>
<sequence>MNLQLLPTVEHAKFGQGYLNPLRHAVEWGHDKLVQVVLDYLGSIPVKKVMIASMKQFDYEIMIINTIRVRNVQQFGLLTDFYNDHDIEPLPPKYNNWLRQAVTGTTHDIELIKTVLTLSPDGAEKVTCHSWDRACRSGNLAVVQTLLDDGEVGQNINTRNELRLPLMNVIRNTPKKSTHIIEAIIDAGADANVLIRRGATLPAHNHKAFCLANKKTYNFLRKAKIEQTGVDVTEYEHHLPYPFNEGFQDSPILGKAMVQLARYYNLASDFTIKFHLTSNLSQGKSSAICAVLLTFCPRLSCLDFRLFQTNTHLYYKPVNALFCIDMQDFDGDEGKPLPNSSLSLNRITRFKVPAANLETLAFFEFRNLKVLGVDVTTKLNKSNALAPVPGLRSFFRPMCLEKLIVRADYWEASQDVEVFSWMEDLFLYLQHKEDSTANLSSLRVAELDLNPYPGFHQDAGSLCRVSRKLGSVAREILYTSINCPWLIDDVVCLLRTLLENHELAEKVKDFQCYLTLNETNWGLPRDTLNTPEVIGKALKHIVHHLEYVLDDTVIACLARGFIGNSAIAFTALVITLLPQLSSLSFCLNQYDDEDTVYHNPTGALY</sequence>
<protein>
    <submittedName>
        <fullName evidence="1">Uncharacterized protein</fullName>
    </submittedName>
</protein>
<dbReference type="Proteomes" id="UP000799777">
    <property type="component" value="Unassembled WGS sequence"/>
</dbReference>
<dbReference type="Gene3D" id="1.25.40.20">
    <property type="entry name" value="Ankyrin repeat-containing domain"/>
    <property type="match status" value="1"/>
</dbReference>
<keyword evidence="2" id="KW-1185">Reference proteome</keyword>
<proteinExistence type="predicted"/>
<gene>
    <name evidence="1" type="ORF">EK21DRAFT_110030</name>
</gene>
<dbReference type="SMART" id="SM00248">
    <property type="entry name" value="ANK"/>
    <property type="match status" value="3"/>
</dbReference>
<organism evidence="1 2">
    <name type="scientific">Setomelanomma holmii</name>
    <dbReference type="NCBI Taxonomy" id="210430"/>
    <lineage>
        <taxon>Eukaryota</taxon>
        <taxon>Fungi</taxon>
        <taxon>Dikarya</taxon>
        <taxon>Ascomycota</taxon>
        <taxon>Pezizomycotina</taxon>
        <taxon>Dothideomycetes</taxon>
        <taxon>Pleosporomycetidae</taxon>
        <taxon>Pleosporales</taxon>
        <taxon>Pleosporineae</taxon>
        <taxon>Phaeosphaeriaceae</taxon>
        <taxon>Setomelanomma</taxon>
    </lineage>
</organism>